<evidence type="ECO:0000256" key="1">
    <source>
        <dbReference type="ARBA" id="ARBA00022723"/>
    </source>
</evidence>
<evidence type="ECO:0000256" key="6">
    <source>
        <dbReference type="SAM" id="MobiDB-lite"/>
    </source>
</evidence>
<feature type="domain" description="C2H2-type" evidence="7">
    <location>
        <begin position="181"/>
        <end position="211"/>
    </location>
</feature>
<dbReference type="GeneID" id="102808118"/>
<name>A0ABM0LW51_SACKO</name>
<dbReference type="SUPFAM" id="SSF57667">
    <property type="entry name" value="beta-beta-alpha zinc fingers"/>
    <property type="match status" value="3"/>
</dbReference>
<dbReference type="Pfam" id="PF00096">
    <property type="entry name" value="zf-C2H2"/>
    <property type="match status" value="3"/>
</dbReference>
<accession>A0ABM0LW51</accession>
<dbReference type="PANTHER" id="PTHR24379">
    <property type="entry name" value="KRAB AND ZINC FINGER DOMAIN-CONTAINING"/>
    <property type="match status" value="1"/>
</dbReference>
<evidence type="ECO:0000256" key="5">
    <source>
        <dbReference type="PROSITE-ProRule" id="PRU00042"/>
    </source>
</evidence>
<dbReference type="InterPro" id="IPR013087">
    <property type="entry name" value="Znf_C2H2_type"/>
</dbReference>
<reference evidence="9" key="1">
    <citation type="submission" date="2025-08" db="UniProtKB">
        <authorList>
            <consortium name="RefSeq"/>
        </authorList>
    </citation>
    <scope>IDENTIFICATION</scope>
    <source>
        <tissue evidence="9">Testes</tissue>
    </source>
</reference>
<evidence type="ECO:0000313" key="9">
    <source>
        <dbReference type="RefSeq" id="XP_006811992.1"/>
    </source>
</evidence>
<feature type="compositionally biased region" description="Low complexity" evidence="6">
    <location>
        <begin position="77"/>
        <end position="93"/>
    </location>
</feature>
<dbReference type="PROSITE" id="PS50157">
    <property type="entry name" value="ZINC_FINGER_C2H2_2"/>
    <property type="match status" value="5"/>
</dbReference>
<dbReference type="Proteomes" id="UP000694865">
    <property type="component" value="Unplaced"/>
</dbReference>
<feature type="region of interest" description="Disordered" evidence="6">
    <location>
        <begin position="103"/>
        <end position="122"/>
    </location>
</feature>
<sequence length="357" mass="39962">MSDDDNHTRKRRQVSSSCHLECSFCCKVCPDKLYLRQHQWMHEGLKPLKCNMCPKSFCWYSTLTAHKRTHRKKRTSSEGSPSSPLSSLPTMVSSSSIKNPYSVDQPLSELSPPSSLESTADSRRISCKQCSRSFSTPSGLKYHMLSHNSVKRFICQICSRQLSSRQGLDYHLRCHSGERPYKCEECPKTFRNQTLLNTHYSHRHPHIKDVPVYSPDSPSIPVLVGSPIQEPADFRRRGSTSLVTDMYVDEADVNTSIIHNQTPIFSASLTIPKVTSPTASVMSSCDASSLSSGLLKLQKLNPLSLIIPSPHITQCGSLSETRESEFRVVSTSTIFSIVLIPSHIPFAICHSTNVYVQ</sequence>
<feature type="compositionally biased region" description="Low complexity" evidence="6">
    <location>
        <begin position="106"/>
        <end position="118"/>
    </location>
</feature>
<dbReference type="PANTHER" id="PTHR24379:SF121">
    <property type="entry name" value="C2H2-TYPE DOMAIN-CONTAINING PROTEIN"/>
    <property type="match status" value="1"/>
</dbReference>
<keyword evidence="8" id="KW-1185">Reference proteome</keyword>
<feature type="domain" description="C2H2-type" evidence="7">
    <location>
        <begin position="20"/>
        <end position="47"/>
    </location>
</feature>
<protein>
    <submittedName>
        <fullName evidence="9">Zinc finger protein 816-like</fullName>
    </submittedName>
</protein>
<keyword evidence="4" id="KW-0862">Zinc</keyword>
<evidence type="ECO:0000256" key="3">
    <source>
        <dbReference type="ARBA" id="ARBA00022771"/>
    </source>
</evidence>
<dbReference type="InterPro" id="IPR036236">
    <property type="entry name" value="Znf_C2H2_sf"/>
</dbReference>
<evidence type="ECO:0000259" key="7">
    <source>
        <dbReference type="PROSITE" id="PS50157"/>
    </source>
</evidence>
<feature type="domain" description="C2H2-type" evidence="7">
    <location>
        <begin position="153"/>
        <end position="180"/>
    </location>
</feature>
<organism evidence="8 9">
    <name type="scientific">Saccoglossus kowalevskii</name>
    <name type="common">Acorn worm</name>
    <dbReference type="NCBI Taxonomy" id="10224"/>
    <lineage>
        <taxon>Eukaryota</taxon>
        <taxon>Metazoa</taxon>
        <taxon>Hemichordata</taxon>
        <taxon>Enteropneusta</taxon>
        <taxon>Harrimaniidae</taxon>
        <taxon>Saccoglossus</taxon>
    </lineage>
</organism>
<keyword evidence="2" id="KW-0677">Repeat</keyword>
<dbReference type="RefSeq" id="XP_006811992.1">
    <property type="nucleotide sequence ID" value="XM_006811929.1"/>
</dbReference>
<feature type="domain" description="C2H2-type" evidence="7">
    <location>
        <begin position="125"/>
        <end position="152"/>
    </location>
</feature>
<dbReference type="Gene3D" id="3.30.160.60">
    <property type="entry name" value="Classic Zinc Finger"/>
    <property type="match status" value="4"/>
</dbReference>
<dbReference type="Pfam" id="PF13912">
    <property type="entry name" value="zf-C2H2_6"/>
    <property type="match status" value="1"/>
</dbReference>
<evidence type="ECO:0000256" key="2">
    <source>
        <dbReference type="ARBA" id="ARBA00022737"/>
    </source>
</evidence>
<feature type="region of interest" description="Disordered" evidence="6">
    <location>
        <begin position="69"/>
        <end position="93"/>
    </location>
</feature>
<proteinExistence type="predicted"/>
<evidence type="ECO:0000313" key="8">
    <source>
        <dbReference type="Proteomes" id="UP000694865"/>
    </source>
</evidence>
<dbReference type="SMART" id="SM00355">
    <property type="entry name" value="ZnF_C2H2"/>
    <property type="match status" value="5"/>
</dbReference>
<keyword evidence="3 5" id="KW-0863">Zinc-finger</keyword>
<feature type="domain" description="C2H2-type" evidence="7">
    <location>
        <begin position="48"/>
        <end position="75"/>
    </location>
</feature>
<dbReference type="PROSITE" id="PS00028">
    <property type="entry name" value="ZINC_FINGER_C2H2_1"/>
    <property type="match status" value="5"/>
</dbReference>
<gene>
    <name evidence="9" type="primary">LOC102808118</name>
</gene>
<keyword evidence="1" id="KW-0479">Metal-binding</keyword>
<evidence type="ECO:0000256" key="4">
    <source>
        <dbReference type="ARBA" id="ARBA00022833"/>
    </source>
</evidence>